<sequence length="240" mass="27550">MSQLLFRETPTTLSTKKLLILLFALSIRSALAQSTYLIGTLPSVNISTNLNENYGLNFKSEFRQIFAAGFMGDEPIFDHRYIHTDLSIMASRKVGTENKVAFGYLIRMREDGENLHRLTQQIALMSHINGLRLAHRIRTDETFHANGEPRFRLRYRAASDFALNGATIDPREFYIKLTNEYVNDWQGGNYSLEVRVTPLLGYAINDANKLEIGLDYRIGSVLKDINTNSFWAMINWYLKL</sequence>
<dbReference type="STRING" id="1267423.SAMN05216290_3121"/>
<name>A0A1I0R5R8_9BACT</name>
<dbReference type="Pfam" id="PF10677">
    <property type="entry name" value="DUF2490"/>
    <property type="match status" value="1"/>
</dbReference>
<keyword evidence="2" id="KW-1185">Reference proteome</keyword>
<evidence type="ECO:0000313" key="1">
    <source>
        <dbReference type="EMBL" id="SEW35921.1"/>
    </source>
</evidence>
<organism evidence="1 2">
    <name type="scientific">Roseivirga pacifica</name>
    <dbReference type="NCBI Taxonomy" id="1267423"/>
    <lineage>
        <taxon>Bacteria</taxon>
        <taxon>Pseudomonadati</taxon>
        <taxon>Bacteroidota</taxon>
        <taxon>Cytophagia</taxon>
        <taxon>Cytophagales</taxon>
        <taxon>Roseivirgaceae</taxon>
        <taxon>Roseivirga</taxon>
    </lineage>
</organism>
<proteinExistence type="predicted"/>
<protein>
    <recommendedName>
        <fullName evidence="3">DUF2490 domain-containing protein</fullName>
    </recommendedName>
</protein>
<dbReference type="InterPro" id="IPR019619">
    <property type="entry name" value="DUF2490"/>
</dbReference>
<accession>A0A1I0R5R8</accession>
<dbReference type="EMBL" id="FOIR01000003">
    <property type="protein sequence ID" value="SEW35921.1"/>
    <property type="molecule type" value="Genomic_DNA"/>
</dbReference>
<dbReference type="OrthoDB" id="1121653at2"/>
<evidence type="ECO:0008006" key="3">
    <source>
        <dbReference type="Google" id="ProtNLM"/>
    </source>
</evidence>
<gene>
    <name evidence="1" type="ORF">SAMN05216290_3121</name>
</gene>
<evidence type="ECO:0000313" key="2">
    <source>
        <dbReference type="Proteomes" id="UP000199437"/>
    </source>
</evidence>
<dbReference type="Proteomes" id="UP000199437">
    <property type="component" value="Unassembled WGS sequence"/>
</dbReference>
<reference evidence="2" key="1">
    <citation type="submission" date="2016-10" db="EMBL/GenBank/DDBJ databases">
        <authorList>
            <person name="Varghese N."/>
            <person name="Submissions S."/>
        </authorList>
    </citation>
    <scope>NUCLEOTIDE SEQUENCE [LARGE SCALE GENOMIC DNA]</scope>
    <source>
        <strain evidence="2">CGMCC 1.12402</strain>
    </source>
</reference>
<dbReference type="AlphaFoldDB" id="A0A1I0R5R8"/>